<evidence type="ECO:0000313" key="3">
    <source>
        <dbReference type="Proteomes" id="UP000823388"/>
    </source>
</evidence>
<dbReference type="EMBL" id="CM029038">
    <property type="protein sequence ID" value="KAG2655092.1"/>
    <property type="molecule type" value="Genomic_DNA"/>
</dbReference>
<proteinExistence type="predicted"/>
<evidence type="ECO:0000256" key="1">
    <source>
        <dbReference type="SAM" id="MobiDB-lite"/>
    </source>
</evidence>
<dbReference type="AlphaFoldDB" id="A0A8T0X0L6"/>
<sequence length="145" mass="15539">MSATELSVEPPSPHPPPRAPVPSPRPPPRVPLTPRARPSRRRRILASPACAVAPSPAVPRAALGLHATRWHALGLRATCWHGTASASSAQRRVACCSSSPAVTCSPLPHVKRVYFLAFLQIDCHVHVLFLLHGTGFVVLHLICAL</sequence>
<feature type="compositionally biased region" description="Pro residues" evidence="1">
    <location>
        <begin position="10"/>
        <end position="31"/>
    </location>
</feature>
<dbReference type="Proteomes" id="UP000823388">
    <property type="component" value="Chromosome 1N"/>
</dbReference>
<keyword evidence="3" id="KW-1185">Reference proteome</keyword>
<organism evidence="2 3">
    <name type="scientific">Panicum virgatum</name>
    <name type="common">Blackwell switchgrass</name>
    <dbReference type="NCBI Taxonomy" id="38727"/>
    <lineage>
        <taxon>Eukaryota</taxon>
        <taxon>Viridiplantae</taxon>
        <taxon>Streptophyta</taxon>
        <taxon>Embryophyta</taxon>
        <taxon>Tracheophyta</taxon>
        <taxon>Spermatophyta</taxon>
        <taxon>Magnoliopsida</taxon>
        <taxon>Liliopsida</taxon>
        <taxon>Poales</taxon>
        <taxon>Poaceae</taxon>
        <taxon>PACMAD clade</taxon>
        <taxon>Panicoideae</taxon>
        <taxon>Panicodae</taxon>
        <taxon>Paniceae</taxon>
        <taxon>Panicinae</taxon>
        <taxon>Panicum</taxon>
        <taxon>Panicum sect. Hiantes</taxon>
    </lineage>
</organism>
<accession>A0A8T0X0L6</accession>
<protein>
    <submittedName>
        <fullName evidence="2">Uncharacterized protein</fullName>
    </submittedName>
</protein>
<evidence type="ECO:0000313" key="2">
    <source>
        <dbReference type="EMBL" id="KAG2655092.1"/>
    </source>
</evidence>
<feature type="region of interest" description="Disordered" evidence="1">
    <location>
        <begin position="1"/>
        <end position="41"/>
    </location>
</feature>
<comment type="caution">
    <text evidence="2">The sequence shown here is derived from an EMBL/GenBank/DDBJ whole genome shotgun (WGS) entry which is preliminary data.</text>
</comment>
<gene>
    <name evidence="2" type="ORF">PVAP13_1NG552201</name>
</gene>
<reference evidence="2" key="1">
    <citation type="submission" date="2020-05" db="EMBL/GenBank/DDBJ databases">
        <title>WGS assembly of Panicum virgatum.</title>
        <authorList>
            <person name="Lovell J.T."/>
            <person name="Jenkins J."/>
            <person name="Shu S."/>
            <person name="Juenger T.E."/>
            <person name="Schmutz J."/>
        </authorList>
    </citation>
    <scope>NUCLEOTIDE SEQUENCE</scope>
    <source>
        <strain evidence="2">AP13</strain>
    </source>
</reference>
<name>A0A8T0X0L6_PANVG</name>